<organism evidence="1 2">
    <name type="scientific">Nitrososphaera gargensis (strain Ga9.2)</name>
    <dbReference type="NCBI Taxonomy" id="1237085"/>
    <lineage>
        <taxon>Archaea</taxon>
        <taxon>Nitrososphaerota</taxon>
        <taxon>Nitrososphaeria</taxon>
        <taxon>Nitrososphaerales</taxon>
        <taxon>Nitrososphaeraceae</taxon>
        <taxon>Nitrososphaera</taxon>
    </lineage>
</organism>
<evidence type="ECO:0000313" key="2">
    <source>
        <dbReference type="Proteomes" id="UP000008037"/>
    </source>
</evidence>
<reference evidence="1 2" key="1">
    <citation type="journal article" date="2012" name="Environ. Microbiol.">
        <title>The genome of the ammonia-oxidizing Candidatus Nitrososphaera gargensis: insights into metabolic versatility and environmental adaptations.</title>
        <authorList>
            <person name="Spang A."/>
            <person name="Poehlein A."/>
            <person name="Offre P."/>
            <person name="Zumbragel S."/>
            <person name="Haider S."/>
            <person name="Rychlik N."/>
            <person name="Nowka B."/>
            <person name="Schmeisser C."/>
            <person name="Lebedeva E.V."/>
            <person name="Rattei T."/>
            <person name="Bohm C."/>
            <person name="Schmid M."/>
            <person name="Galushko A."/>
            <person name="Hatzenpichler R."/>
            <person name="Weinmaier T."/>
            <person name="Daniel R."/>
            <person name="Schleper C."/>
            <person name="Spieck E."/>
            <person name="Streit W."/>
            <person name="Wagner M."/>
        </authorList>
    </citation>
    <scope>NUCLEOTIDE SEQUENCE [LARGE SCALE GENOMIC DNA]</scope>
    <source>
        <strain evidence="2">Ga9.2</strain>
    </source>
</reference>
<name>K0IBY6_NITGG</name>
<accession>K0IBY6</accession>
<gene>
    <name evidence="1" type="ordered locus">Ngar_c18940</name>
</gene>
<dbReference type="Proteomes" id="UP000008037">
    <property type="component" value="Chromosome"/>
</dbReference>
<proteinExistence type="predicted"/>
<dbReference type="KEGG" id="nga:Ngar_c18940"/>
<protein>
    <submittedName>
        <fullName evidence="1">Uncharacterized protein</fullName>
    </submittedName>
</protein>
<dbReference type="AlphaFoldDB" id="K0IBY6"/>
<dbReference type="EMBL" id="CP002408">
    <property type="protein sequence ID" value="AFU58826.1"/>
    <property type="molecule type" value="Genomic_DNA"/>
</dbReference>
<dbReference type="HOGENOM" id="CLU_2875207_0_0_2"/>
<keyword evidence="2" id="KW-1185">Reference proteome</keyword>
<dbReference type="BioCyc" id="CNIT1237085:G1324-1892-MONOMER"/>
<sequence length="63" mass="7520">MTNKIPCKQHGTEKMMMDRLYKRGSKQNDQQFEEIGGYCEKCGYIEYDSALLNHKREKRLQDC</sequence>
<dbReference type="InParanoid" id="K0IBY6"/>
<evidence type="ECO:0000313" key="1">
    <source>
        <dbReference type="EMBL" id="AFU58826.1"/>
    </source>
</evidence>